<accession>A0A0E3UUM3</accession>
<protein>
    <recommendedName>
        <fullName evidence="3 11">DNA-directed RNA polymerase subunit alpha</fullName>
        <shortName evidence="11">RNAP subunit alpha</shortName>
        <ecNumber evidence="2 11">2.7.7.6</ecNumber>
    </recommendedName>
    <alternativeName>
        <fullName evidence="9 11">RNA polymerase subunit alpha</fullName>
    </alternativeName>
    <alternativeName>
        <fullName evidence="8 11">Transcriptase subunit alpha</fullName>
    </alternativeName>
</protein>
<evidence type="ECO:0000256" key="6">
    <source>
        <dbReference type="ARBA" id="ARBA00022695"/>
    </source>
</evidence>
<dbReference type="NCBIfam" id="NF003513">
    <property type="entry name" value="PRK05182.1-2"/>
    <property type="match status" value="1"/>
</dbReference>
<dbReference type="Gene3D" id="1.10.150.20">
    <property type="entry name" value="5' to 3' exonuclease, C-terminal subdomain"/>
    <property type="match status" value="1"/>
</dbReference>
<feature type="region of interest" description="Alpha C-terminal domain (alpha-CTD)" evidence="11">
    <location>
        <begin position="252"/>
        <end position="318"/>
    </location>
</feature>
<evidence type="ECO:0000256" key="10">
    <source>
        <dbReference type="ARBA" id="ARBA00048552"/>
    </source>
</evidence>
<dbReference type="RefSeq" id="WP_046328519.1">
    <property type="nucleotide sequence ID" value="NZ_CAUPIC010000004.1"/>
</dbReference>
<reference evidence="13 14" key="1">
    <citation type="journal article" date="2012" name="BMC Genomics">
        <title>Genomic sequence analysis and characterization of Sneathia amnii sp. nov.</title>
        <authorList>
            <consortium name="Vaginal Microbiome Consortium (additional members)"/>
            <person name="Harwich M.D.Jr."/>
            <person name="Serrano M.G."/>
            <person name="Fettweis J.M."/>
            <person name="Alves J.M."/>
            <person name="Reimers M.A."/>
            <person name="Buck G.A."/>
            <person name="Jefferson K.K."/>
        </authorList>
    </citation>
    <scope>NUCLEOTIDE SEQUENCE [LARGE SCALE GENOMIC DNA]</scope>
    <source>
        <strain evidence="13 14">SN35</strain>
    </source>
</reference>
<evidence type="ECO:0000256" key="2">
    <source>
        <dbReference type="ARBA" id="ARBA00012418"/>
    </source>
</evidence>
<dbReference type="InterPro" id="IPR011262">
    <property type="entry name" value="DNA-dir_RNA_pol_insert"/>
</dbReference>
<evidence type="ECO:0000256" key="4">
    <source>
        <dbReference type="ARBA" id="ARBA00022478"/>
    </source>
</evidence>
<name>A0A0E3UUM3_9FUSO</name>
<comment type="function">
    <text evidence="11">DNA-dependent RNA polymerase catalyzes the transcription of DNA into RNA using the four ribonucleoside triphosphates as substrates.</text>
</comment>
<proteinExistence type="inferred from homology"/>
<sequence length="318" mass="35531">MLNIEKIAKNIKLTEEKVNQYSAIYTLEPLYRGYGNTIGNALRRILLSSIPGSAIKGIKIDGVLNEFTTLDGVKEAVTDIILNVKEIIIELDEPGEKRMSLSVKGPKVVTAADIKTEMGINIINPDQVIATLTTDREFNMEFLVDSGEGFVVSDEIDKEGWEINFLAIDAIYTPIKKVNYIVKDTMVGRVTNYDKLILEIETDGSVEIHDALSYAVELLITHVNPFTNIGNSMSKYRKDDEEEELVAPRGEINSYADLRIDELQLSVRASNGLKRAKINTIGDLSKMSLAELEKVKNLGKVSLKEIIEKLKEYGFNIE</sequence>
<dbReference type="Pfam" id="PF01193">
    <property type="entry name" value="RNA_pol_L"/>
    <property type="match status" value="1"/>
</dbReference>
<dbReference type="InterPro" id="IPR036603">
    <property type="entry name" value="RBP11-like"/>
</dbReference>
<dbReference type="SUPFAM" id="SSF55257">
    <property type="entry name" value="RBP11-like subunits of RNA polymerase"/>
    <property type="match status" value="1"/>
</dbReference>
<keyword evidence="4 11" id="KW-0240">DNA-directed RNA polymerase</keyword>
<keyword evidence="5 11" id="KW-0808">Transferase</keyword>
<dbReference type="InterPro" id="IPR036643">
    <property type="entry name" value="RNApol_insert_sf"/>
</dbReference>
<dbReference type="PATRIC" id="fig|1069640.6.peg.477"/>
<evidence type="ECO:0000256" key="5">
    <source>
        <dbReference type="ARBA" id="ARBA00022679"/>
    </source>
</evidence>
<dbReference type="HOGENOM" id="CLU_053084_0_1_0"/>
<dbReference type="Gene3D" id="3.30.1360.10">
    <property type="entry name" value="RNA polymerase, RBP11-like subunit"/>
    <property type="match status" value="1"/>
</dbReference>
<dbReference type="HAMAP" id="MF_00059">
    <property type="entry name" value="RNApol_bact_RpoA"/>
    <property type="match status" value="1"/>
</dbReference>
<evidence type="ECO:0000259" key="12">
    <source>
        <dbReference type="SMART" id="SM00662"/>
    </source>
</evidence>
<comment type="similarity">
    <text evidence="1 11">Belongs to the RNA polymerase alpha chain family.</text>
</comment>
<gene>
    <name evidence="11" type="primary">rpoA</name>
    <name evidence="13" type="ORF">VC03_02485</name>
</gene>
<evidence type="ECO:0000256" key="1">
    <source>
        <dbReference type="ARBA" id="ARBA00007123"/>
    </source>
</evidence>
<feature type="domain" description="DNA-directed RNA polymerase RpoA/D/Rpb3-type" evidence="12">
    <location>
        <begin position="22"/>
        <end position="229"/>
    </location>
</feature>
<dbReference type="EC" id="2.7.7.6" evidence="2 11"/>
<evidence type="ECO:0000256" key="3">
    <source>
        <dbReference type="ARBA" id="ARBA00015972"/>
    </source>
</evidence>
<evidence type="ECO:0000256" key="9">
    <source>
        <dbReference type="ARBA" id="ARBA00033070"/>
    </source>
</evidence>
<dbReference type="OrthoDB" id="9805706at2"/>
<dbReference type="GO" id="GO:0000428">
    <property type="term" value="C:DNA-directed RNA polymerase complex"/>
    <property type="evidence" value="ECO:0007669"/>
    <property type="project" value="UniProtKB-KW"/>
</dbReference>
<organism evidence="13 14">
    <name type="scientific">Sneathia vaginalis</name>
    <dbReference type="NCBI Taxonomy" id="187101"/>
    <lineage>
        <taxon>Bacteria</taxon>
        <taxon>Fusobacteriati</taxon>
        <taxon>Fusobacteriota</taxon>
        <taxon>Fusobacteriia</taxon>
        <taxon>Fusobacteriales</taxon>
        <taxon>Leptotrichiaceae</taxon>
        <taxon>Sneathia</taxon>
    </lineage>
</organism>
<dbReference type="SUPFAM" id="SSF47789">
    <property type="entry name" value="C-terminal domain of RNA polymerase alpha subunit"/>
    <property type="match status" value="1"/>
</dbReference>
<dbReference type="Gene3D" id="2.170.120.12">
    <property type="entry name" value="DNA-directed RNA polymerase, insert domain"/>
    <property type="match status" value="1"/>
</dbReference>
<dbReference type="NCBIfam" id="TIGR02027">
    <property type="entry name" value="rpoA"/>
    <property type="match status" value="1"/>
</dbReference>
<evidence type="ECO:0000313" key="14">
    <source>
        <dbReference type="Proteomes" id="UP000033103"/>
    </source>
</evidence>
<comment type="domain">
    <text evidence="11">The N-terminal domain is essential for RNAP assembly and basal transcription, whereas the C-terminal domain is involved in interaction with transcriptional regulators and with upstream promoter elements.</text>
</comment>
<dbReference type="Pfam" id="PF03118">
    <property type="entry name" value="RNA_pol_A_CTD"/>
    <property type="match status" value="1"/>
</dbReference>
<dbReference type="SUPFAM" id="SSF56553">
    <property type="entry name" value="Insert subdomain of RNA polymerase alpha subunit"/>
    <property type="match status" value="1"/>
</dbReference>
<dbReference type="SMART" id="SM00662">
    <property type="entry name" value="RPOLD"/>
    <property type="match status" value="1"/>
</dbReference>
<dbReference type="GO" id="GO:0046983">
    <property type="term" value="F:protein dimerization activity"/>
    <property type="evidence" value="ECO:0007669"/>
    <property type="project" value="InterPro"/>
</dbReference>
<dbReference type="NCBIfam" id="NF003519">
    <property type="entry name" value="PRK05182.2-5"/>
    <property type="match status" value="1"/>
</dbReference>
<dbReference type="GO" id="GO:0003899">
    <property type="term" value="F:DNA-directed RNA polymerase activity"/>
    <property type="evidence" value="ECO:0007669"/>
    <property type="project" value="UniProtKB-UniRule"/>
</dbReference>
<dbReference type="InterPro" id="IPR011260">
    <property type="entry name" value="RNAP_asu_C"/>
</dbReference>
<evidence type="ECO:0000256" key="11">
    <source>
        <dbReference type="HAMAP-Rule" id="MF_00059"/>
    </source>
</evidence>
<dbReference type="STRING" id="187101.VC03_02485"/>
<evidence type="ECO:0000256" key="8">
    <source>
        <dbReference type="ARBA" id="ARBA00032524"/>
    </source>
</evidence>
<keyword evidence="7 11" id="KW-0804">Transcription</keyword>
<dbReference type="InterPro" id="IPR011263">
    <property type="entry name" value="DNA-dir_RNA_pol_RpoA/D/Rpb3"/>
</dbReference>
<dbReference type="Proteomes" id="UP000033103">
    <property type="component" value="Chromosome"/>
</dbReference>
<evidence type="ECO:0000313" key="13">
    <source>
        <dbReference type="EMBL" id="AKC95413.1"/>
    </source>
</evidence>
<dbReference type="GO" id="GO:0003677">
    <property type="term" value="F:DNA binding"/>
    <property type="evidence" value="ECO:0007669"/>
    <property type="project" value="UniProtKB-UniRule"/>
</dbReference>
<feature type="region of interest" description="Alpha N-terminal domain (alpha-NTD)" evidence="11">
    <location>
        <begin position="1"/>
        <end position="240"/>
    </location>
</feature>
<comment type="catalytic activity">
    <reaction evidence="10 11">
        <text>RNA(n) + a ribonucleoside 5'-triphosphate = RNA(n+1) + diphosphate</text>
        <dbReference type="Rhea" id="RHEA:21248"/>
        <dbReference type="Rhea" id="RHEA-COMP:14527"/>
        <dbReference type="Rhea" id="RHEA-COMP:17342"/>
        <dbReference type="ChEBI" id="CHEBI:33019"/>
        <dbReference type="ChEBI" id="CHEBI:61557"/>
        <dbReference type="ChEBI" id="CHEBI:140395"/>
        <dbReference type="EC" id="2.7.7.6"/>
    </reaction>
</comment>
<dbReference type="InterPro" id="IPR011773">
    <property type="entry name" value="DNA-dir_RpoA"/>
</dbReference>
<dbReference type="KEGG" id="sns:VC03_02485"/>
<dbReference type="AlphaFoldDB" id="A0A0E3UUM3"/>
<keyword evidence="14" id="KW-1185">Reference proteome</keyword>
<dbReference type="EMBL" id="CP011280">
    <property type="protein sequence ID" value="AKC95413.1"/>
    <property type="molecule type" value="Genomic_DNA"/>
</dbReference>
<dbReference type="GO" id="GO:0005737">
    <property type="term" value="C:cytoplasm"/>
    <property type="evidence" value="ECO:0007669"/>
    <property type="project" value="UniProtKB-ARBA"/>
</dbReference>
<evidence type="ECO:0000256" key="7">
    <source>
        <dbReference type="ARBA" id="ARBA00023163"/>
    </source>
</evidence>
<dbReference type="GO" id="GO:0006351">
    <property type="term" value="P:DNA-templated transcription"/>
    <property type="evidence" value="ECO:0007669"/>
    <property type="project" value="UniProtKB-UniRule"/>
</dbReference>
<comment type="subunit">
    <text evidence="11">Homodimer. The RNAP catalytic core consists of 2 alpha, 1 beta, 1 beta' and 1 omega subunit. When a sigma factor is associated with the core the holoenzyme is formed, which can initiate transcription.</text>
</comment>
<dbReference type="Pfam" id="PF01000">
    <property type="entry name" value="RNA_pol_A_bac"/>
    <property type="match status" value="1"/>
</dbReference>
<dbReference type="CDD" id="cd06928">
    <property type="entry name" value="RNAP_alpha_NTD"/>
    <property type="match status" value="1"/>
</dbReference>
<dbReference type="FunFam" id="2.170.120.12:FF:000001">
    <property type="entry name" value="DNA-directed RNA polymerase subunit alpha"/>
    <property type="match status" value="1"/>
</dbReference>
<keyword evidence="6 11" id="KW-0548">Nucleotidyltransferase</keyword>